<keyword evidence="12" id="KW-1185">Reference proteome</keyword>
<keyword evidence="7 9" id="KW-0472">Membrane</keyword>
<feature type="transmembrane region" description="Helical" evidence="9">
    <location>
        <begin position="245"/>
        <end position="269"/>
    </location>
</feature>
<feature type="transmembrane region" description="Helical" evidence="9">
    <location>
        <begin position="41"/>
        <end position="61"/>
    </location>
</feature>
<evidence type="ECO:0000313" key="12">
    <source>
        <dbReference type="Proteomes" id="UP001138540"/>
    </source>
</evidence>
<dbReference type="Gene3D" id="3.40.1710.10">
    <property type="entry name" value="abc type-2 transporter like domain"/>
    <property type="match status" value="1"/>
</dbReference>
<evidence type="ECO:0000256" key="6">
    <source>
        <dbReference type="ARBA" id="ARBA00022989"/>
    </source>
</evidence>
<sequence length="392" mass="42481">MSDSALPPPSGEPAPAPRGSASRRMRALVIKEYAQIRRDPSTFLIAFAMPLLLLFLFGYAISLDPRETKIALVVQDESAPAARLAQAYVHSPYFSVTLLRGVAPARALMERDAIRGFVVIPPDFGASMAKGAPHPIQIVTDGTQPNQATFIANYADGVRMNWMASEMDMAGMRGAGPPIDVSQRVWFNPGLHSRFFLVPGAIAVVMTMIGTLLTALVVAREWERGTMEALMATPMRMAEFVASKVLPYFLLGLGSMALCTLIAVAFFGLPFRGSIVALMAIAAAFLLPALGLGLFISATTKNQFVASQMALFSSFLPTFLLSGFIFEIASMPWPIQALTYAVPARYLIPSLQTVFMAGDVWSIILPNIAIMLGFGVLFFLLCFRATRRSLDA</sequence>
<dbReference type="EMBL" id="JACHKA010000001">
    <property type="protein sequence ID" value="MBB5984299.1"/>
    <property type="molecule type" value="Genomic_DNA"/>
</dbReference>
<dbReference type="PANTHER" id="PTHR30294:SF29">
    <property type="entry name" value="MULTIDRUG ABC TRANSPORTER PERMEASE YBHS-RELATED"/>
    <property type="match status" value="1"/>
</dbReference>
<accession>A0ABR6NAL7</accession>
<feature type="region of interest" description="Disordered" evidence="8">
    <location>
        <begin position="1"/>
        <end position="20"/>
    </location>
</feature>
<feature type="transmembrane region" description="Helical" evidence="9">
    <location>
        <begin position="360"/>
        <end position="383"/>
    </location>
</feature>
<evidence type="ECO:0000259" key="10">
    <source>
        <dbReference type="PROSITE" id="PS51012"/>
    </source>
</evidence>
<evidence type="ECO:0000256" key="2">
    <source>
        <dbReference type="ARBA" id="ARBA00007783"/>
    </source>
</evidence>
<comment type="caution">
    <text evidence="11">The sequence shown here is derived from an EMBL/GenBank/DDBJ whole genome shotgun (WGS) entry which is preliminary data.</text>
</comment>
<evidence type="ECO:0000256" key="8">
    <source>
        <dbReference type="SAM" id="MobiDB-lite"/>
    </source>
</evidence>
<name>A0ABR6NAL7_9SPHN</name>
<keyword evidence="6 9" id="KW-1133">Transmembrane helix</keyword>
<evidence type="ECO:0000256" key="3">
    <source>
        <dbReference type="ARBA" id="ARBA00022448"/>
    </source>
</evidence>
<gene>
    <name evidence="11" type="ORF">HNP60_000273</name>
</gene>
<evidence type="ECO:0000313" key="11">
    <source>
        <dbReference type="EMBL" id="MBB5984299.1"/>
    </source>
</evidence>
<comment type="similarity">
    <text evidence="2">Belongs to the ABC-2 integral membrane protein family.</text>
</comment>
<proteinExistence type="inferred from homology"/>
<evidence type="ECO:0000256" key="5">
    <source>
        <dbReference type="ARBA" id="ARBA00022692"/>
    </source>
</evidence>
<dbReference type="Proteomes" id="UP001138540">
    <property type="component" value="Unassembled WGS sequence"/>
</dbReference>
<dbReference type="InterPro" id="IPR047817">
    <property type="entry name" value="ABC2_TM_bact-type"/>
</dbReference>
<feature type="transmembrane region" description="Helical" evidence="9">
    <location>
        <begin position="309"/>
        <end position="329"/>
    </location>
</feature>
<dbReference type="InterPro" id="IPR051449">
    <property type="entry name" value="ABC-2_transporter_component"/>
</dbReference>
<evidence type="ECO:0000256" key="1">
    <source>
        <dbReference type="ARBA" id="ARBA00004651"/>
    </source>
</evidence>
<dbReference type="InterPro" id="IPR013525">
    <property type="entry name" value="ABC2_TM"/>
</dbReference>
<keyword evidence="4" id="KW-1003">Cell membrane</keyword>
<dbReference type="PANTHER" id="PTHR30294">
    <property type="entry name" value="MEMBRANE COMPONENT OF ABC TRANSPORTER YHHJ-RELATED"/>
    <property type="match status" value="1"/>
</dbReference>
<dbReference type="RefSeq" id="WP_221414656.1">
    <property type="nucleotide sequence ID" value="NZ_JACHKA010000001.1"/>
</dbReference>
<feature type="transmembrane region" description="Helical" evidence="9">
    <location>
        <begin position="275"/>
        <end position="297"/>
    </location>
</feature>
<reference evidence="11 12" key="1">
    <citation type="submission" date="2020-08" db="EMBL/GenBank/DDBJ databases">
        <title>Exploring microbial biodiversity for novel pathways involved in the catabolism of aromatic compounds derived from lignin.</title>
        <authorList>
            <person name="Elkins J."/>
        </authorList>
    </citation>
    <scope>NUCLEOTIDE SEQUENCE [LARGE SCALE GENOMIC DNA]</scope>
    <source>
        <strain evidence="11 12">B1D3A</strain>
    </source>
</reference>
<dbReference type="Pfam" id="PF12698">
    <property type="entry name" value="ABC2_membrane_3"/>
    <property type="match status" value="1"/>
</dbReference>
<evidence type="ECO:0000256" key="7">
    <source>
        <dbReference type="ARBA" id="ARBA00023136"/>
    </source>
</evidence>
<evidence type="ECO:0000256" key="9">
    <source>
        <dbReference type="SAM" id="Phobius"/>
    </source>
</evidence>
<keyword evidence="3" id="KW-0813">Transport</keyword>
<protein>
    <submittedName>
        <fullName evidence="11">ABC-2 type transport system permease protein</fullName>
    </submittedName>
</protein>
<feature type="transmembrane region" description="Helical" evidence="9">
    <location>
        <begin position="196"/>
        <end position="219"/>
    </location>
</feature>
<feature type="domain" description="ABC transmembrane type-2" evidence="10">
    <location>
        <begin position="136"/>
        <end position="389"/>
    </location>
</feature>
<comment type="subcellular location">
    <subcellularLocation>
        <location evidence="1">Cell membrane</location>
        <topology evidence="1">Multi-pass membrane protein</topology>
    </subcellularLocation>
</comment>
<dbReference type="PROSITE" id="PS51012">
    <property type="entry name" value="ABC_TM2"/>
    <property type="match status" value="1"/>
</dbReference>
<evidence type="ECO:0000256" key="4">
    <source>
        <dbReference type="ARBA" id="ARBA00022475"/>
    </source>
</evidence>
<feature type="compositionally biased region" description="Pro residues" evidence="8">
    <location>
        <begin position="1"/>
        <end position="16"/>
    </location>
</feature>
<organism evidence="11 12">
    <name type="scientific">Sphingobium lignivorans</name>
    <dbReference type="NCBI Taxonomy" id="2735886"/>
    <lineage>
        <taxon>Bacteria</taxon>
        <taxon>Pseudomonadati</taxon>
        <taxon>Pseudomonadota</taxon>
        <taxon>Alphaproteobacteria</taxon>
        <taxon>Sphingomonadales</taxon>
        <taxon>Sphingomonadaceae</taxon>
        <taxon>Sphingobium</taxon>
    </lineage>
</organism>
<keyword evidence="5 9" id="KW-0812">Transmembrane</keyword>